<evidence type="ECO:0000256" key="1">
    <source>
        <dbReference type="ARBA" id="ARBA00038310"/>
    </source>
</evidence>
<dbReference type="InterPro" id="IPR052350">
    <property type="entry name" value="Metallo-dep_Lactonases"/>
</dbReference>
<keyword evidence="4" id="KW-1185">Reference proteome</keyword>
<comment type="similarity">
    <text evidence="1">Belongs to the metallo-dependent hydrolases superfamily.</text>
</comment>
<evidence type="ECO:0000313" key="4">
    <source>
        <dbReference type="Proteomes" id="UP000651452"/>
    </source>
</evidence>
<dbReference type="EMBL" id="RZGK01000019">
    <property type="protein sequence ID" value="KAF9692024.1"/>
    <property type="molecule type" value="Genomic_DNA"/>
</dbReference>
<proteinExistence type="inferred from homology"/>
<dbReference type="SUPFAM" id="SSF51556">
    <property type="entry name" value="Metallo-dependent hydrolases"/>
    <property type="match status" value="1"/>
</dbReference>
<reference evidence="3" key="2">
    <citation type="submission" date="2020-09" db="EMBL/GenBank/DDBJ databases">
        <title>Reference genome assembly for Australian Ascochyta lentis isolate Al4.</title>
        <authorList>
            <person name="Lee R.C."/>
            <person name="Farfan-Caceres L.M."/>
            <person name="Debler J.W."/>
            <person name="Williams A.H."/>
            <person name="Henares B.M."/>
        </authorList>
    </citation>
    <scope>NUCLEOTIDE SEQUENCE</scope>
    <source>
        <strain evidence="3">Al4</strain>
    </source>
</reference>
<name>A0A8H7IVV8_9PLEO</name>
<sequence>MPPSRILDSHIHLWPSTSTTSKDHGWMTDPDHFLAKRHGITDYKSVVSASPAGSSLSGFVYVETDRYLPSRTPDISPTASGGETKKALEEWAKAPLEELRFLRRIVAETPQEGDGFEGGDGRKMKGAVVWAPFHLAPSVFQAYLNIAESVAGERLWERIVGFRYLLQGKEAGEVKKLVGSADWVENIVSLGKGRQGQGWAFDVGVDIHRDGPEPLGAVSEMIQKVREQETENGMDAKPVRFVLNHLCKHALTSSSRTEPTKEWQAALETLGPDQNVFMKLSGAFNEFDNNTPSTASDIVSSLSSVVPRVFEAFPERTMFGSDWPVCNVGGPAGEKANWGLWIDSVELLLKEAKVEGKSKDSVWWGAASRAYGVQW</sequence>
<dbReference type="AlphaFoldDB" id="A0A8H7IVV8"/>
<dbReference type="Gene3D" id="3.20.20.140">
    <property type="entry name" value="Metal-dependent hydrolases"/>
    <property type="match status" value="1"/>
</dbReference>
<accession>A0A8H7IVV8</accession>
<protein>
    <recommendedName>
        <fullName evidence="2">Amidohydrolase-related domain-containing protein</fullName>
    </recommendedName>
</protein>
<evidence type="ECO:0000313" key="3">
    <source>
        <dbReference type="EMBL" id="KAF9692024.1"/>
    </source>
</evidence>
<dbReference type="OrthoDB" id="2135488at2759"/>
<comment type="caution">
    <text evidence="3">The sequence shown here is derived from an EMBL/GenBank/DDBJ whole genome shotgun (WGS) entry which is preliminary data.</text>
</comment>
<dbReference type="Proteomes" id="UP000651452">
    <property type="component" value="Unassembled WGS sequence"/>
</dbReference>
<dbReference type="GO" id="GO:0016787">
    <property type="term" value="F:hydrolase activity"/>
    <property type="evidence" value="ECO:0007669"/>
    <property type="project" value="InterPro"/>
</dbReference>
<gene>
    <name evidence="3" type="ORF">EKO04_010019</name>
</gene>
<reference evidence="3" key="1">
    <citation type="submission" date="2018-12" db="EMBL/GenBank/DDBJ databases">
        <authorList>
            <person name="Syme R.A."/>
            <person name="Farfan-Caceres L."/>
            <person name="Lichtenzveig J."/>
        </authorList>
    </citation>
    <scope>NUCLEOTIDE SEQUENCE</scope>
    <source>
        <strain evidence="3">Al4</strain>
    </source>
</reference>
<organism evidence="3 4">
    <name type="scientific">Ascochyta lentis</name>
    <dbReference type="NCBI Taxonomy" id="205686"/>
    <lineage>
        <taxon>Eukaryota</taxon>
        <taxon>Fungi</taxon>
        <taxon>Dikarya</taxon>
        <taxon>Ascomycota</taxon>
        <taxon>Pezizomycotina</taxon>
        <taxon>Dothideomycetes</taxon>
        <taxon>Pleosporomycetidae</taxon>
        <taxon>Pleosporales</taxon>
        <taxon>Pleosporineae</taxon>
        <taxon>Didymellaceae</taxon>
        <taxon>Ascochyta</taxon>
    </lineage>
</organism>
<feature type="domain" description="Amidohydrolase-related" evidence="2">
    <location>
        <begin position="238"/>
        <end position="342"/>
    </location>
</feature>
<dbReference type="InterPro" id="IPR006680">
    <property type="entry name" value="Amidohydro-rel"/>
</dbReference>
<dbReference type="PANTHER" id="PTHR43569:SF2">
    <property type="entry name" value="AMIDOHYDROLASE-RELATED DOMAIN-CONTAINING PROTEIN"/>
    <property type="match status" value="1"/>
</dbReference>
<dbReference type="InterPro" id="IPR032466">
    <property type="entry name" value="Metal_Hydrolase"/>
</dbReference>
<evidence type="ECO:0000259" key="2">
    <source>
        <dbReference type="Pfam" id="PF04909"/>
    </source>
</evidence>
<dbReference type="PANTHER" id="PTHR43569">
    <property type="entry name" value="AMIDOHYDROLASE"/>
    <property type="match status" value="1"/>
</dbReference>
<dbReference type="Pfam" id="PF04909">
    <property type="entry name" value="Amidohydro_2"/>
    <property type="match status" value="1"/>
</dbReference>